<keyword evidence="5" id="KW-0732">Signal</keyword>
<reference evidence="7 8" key="1">
    <citation type="journal article" date="2015" name="J. Microbiol.">
        <title>Sphingosinicella ginsenosidimutans sp. nov., with ginsenoside converting activity.</title>
        <authorList>
            <person name="Kim J.K."/>
            <person name="Kang M.S."/>
            <person name="Park S.C."/>
            <person name="Kim K.M."/>
            <person name="Choi K."/>
            <person name="Yoon M.H."/>
            <person name="Im W.T."/>
        </authorList>
    </citation>
    <scope>NUCLEOTIDE SEQUENCE [LARGE SCALE GENOMIC DNA]</scope>
    <source>
        <strain evidence="7 8">BS-11</strain>
    </source>
</reference>
<evidence type="ECO:0000256" key="1">
    <source>
        <dbReference type="ARBA" id="ARBA00010996"/>
    </source>
</evidence>
<keyword evidence="3" id="KW-0479">Metal-binding</keyword>
<keyword evidence="4" id="KW-1015">Disulfide bond</keyword>
<keyword evidence="8" id="KW-1185">Reference proteome</keyword>
<protein>
    <submittedName>
        <fullName evidence="7">SCO family protein</fullName>
    </submittedName>
</protein>
<evidence type="ECO:0000313" key="7">
    <source>
        <dbReference type="EMBL" id="TXC63294.1"/>
    </source>
</evidence>
<dbReference type="PROSITE" id="PS51257">
    <property type="entry name" value="PROKAR_LIPOPROTEIN"/>
    <property type="match status" value="1"/>
</dbReference>
<proteinExistence type="inferred from homology"/>
<feature type="binding site" evidence="3">
    <location>
        <position position="76"/>
    </location>
    <ligand>
        <name>Cu cation</name>
        <dbReference type="ChEBI" id="CHEBI:23378"/>
    </ligand>
</feature>
<name>A0A5C6TSC6_9SPHN</name>
<feature type="binding site" evidence="3">
    <location>
        <position position="168"/>
    </location>
    <ligand>
        <name>Cu cation</name>
        <dbReference type="ChEBI" id="CHEBI:23378"/>
    </ligand>
</feature>
<comment type="caution">
    <text evidence="7">The sequence shown here is derived from an EMBL/GenBank/DDBJ whole genome shotgun (WGS) entry which is preliminary data.</text>
</comment>
<dbReference type="InterPro" id="IPR013766">
    <property type="entry name" value="Thioredoxin_domain"/>
</dbReference>
<feature type="domain" description="Thioredoxin" evidence="6">
    <location>
        <begin position="34"/>
        <end position="203"/>
    </location>
</feature>
<feature type="signal peptide" evidence="5">
    <location>
        <begin position="1"/>
        <end position="23"/>
    </location>
</feature>
<dbReference type="PANTHER" id="PTHR12151">
    <property type="entry name" value="ELECTRON TRANSPORT PROTIN SCO1/SENC FAMILY MEMBER"/>
    <property type="match status" value="1"/>
</dbReference>
<evidence type="ECO:0000256" key="4">
    <source>
        <dbReference type="PIRSR" id="PIRSR603782-2"/>
    </source>
</evidence>
<feature type="binding site" evidence="3">
    <location>
        <position position="72"/>
    </location>
    <ligand>
        <name>Cu cation</name>
        <dbReference type="ChEBI" id="CHEBI:23378"/>
    </ligand>
</feature>
<feature type="chain" id="PRO_5022669173" evidence="5">
    <location>
        <begin position="24"/>
        <end position="203"/>
    </location>
</feature>
<evidence type="ECO:0000256" key="2">
    <source>
        <dbReference type="ARBA" id="ARBA00023008"/>
    </source>
</evidence>
<dbReference type="SUPFAM" id="SSF52833">
    <property type="entry name" value="Thioredoxin-like"/>
    <property type="match status" value="1"/>
</dbReference>
<dbReference type="EMBL" id="VOQQ01000001">
    <property type="protein sequence ID" value="TXC63294.1"/>
    <property type="molecule type" value="Genomic_DNA"/>
</dbReference>
<dbReference type="FunFam" id="3.40.30.10:FF:000013">
    <property type="entry name" value="Blast:Protein SCO1 homolog, mitochondrial"/>
    <property type="match status" value="1"/>
</dbReference>
<sequence length="203" mass="22120">MIQRRALRALAGLGLLAAIPFLAACQRNVEQPPLAGATMGGPFTLTDQDGRRVSDTAFAGKYRLVYFGYSFCPDVCPTDLALIGAGLRQFEARDPTRAAKVQPIFISVDPARDTPPVLKRYVAAFHPRLIGLTGTPAEIARVAREYAVYYQAQPPADGAPPNAYLVDHSRMITLYDPQGRPMAILPEDQGPAGIANELDRWVR</sequence>
<dbReference type="CDD" id="cd02968">
    <property type="entry name" value="SCO"/>
    <property type="match status" value="1"/>
</dbReference>
<evidence type="ECO:0000256" key="5">
    <source>
        <dbReference type="SAM" id="SignalP"/>
    </source>
</evidence>
<dbReference type="AlphaFoldDB" id="A0A5C6TSC6"/>
<comment type="similarity">
    <text evidence="1">Belongs to the SCO1/2 family.</text>
</comment>
<evidence type="ECO:0000256" key="3">
    <source>
        <dbReference type="PIRSR" id="PIRSR603782-1"/>
    </source>
</evidence>
<organism evidence="7 8">
    <name type="scientific">Allosphingosinicella ginsenosidimutans</name>
    <dbReference type="NCBI Taxonomy" id="1176539"/>
    <lineage>
        <taxon>Bacteria</taxon>
        <taxon>Pseudomonadati</taxon>
        <taxon>Pseudomonadota</taxon>
        <taxon>Alphaproteobacteria</taxon>
        <taxon>Sphingomonadales</taxon>
        <taxon>Sphingomonadaceae</taxon>
        <taxon>Allosphingosinicella</taxon>
    </lineage>
</organism>
<evidence type="ECO:0000259" key="6">
    <source>
        <dbReference type="PROSITE" id="PS51352"/>
    </source>
</evidence>
<feature type="disulfide bond" description="Redox-active" evidence="4">
    <location>
        <begin position="72"/>
        <end position="76"/>
    </location>
</feature>
<dbReference type="Gene3D" id="3.40.30.10">
    <property type="entry name" value="Glutaredoxin"/>
    <property type="match status" value="1"/>
</dbReference>
<dbReference type="InterPro" id="IPR003782">
    <property type="entry name" value="SCO1/SenC"/>
</dbReference>
<dbReference type="RefSeq" id="WP_147042705.1">
    <property type="nucleotide sequence ID" value="NZ_BAABIR010000006.1"/>
</dbReference>
<keyword evidence="2 3" id="KW-0186">Copper</keyword>
<dbReference type="OrthoDB" id="9790194at2"/>
<evidence type="ECO:0000313" key="8">
    <source>
        <dbReference type="Proteomes" id="UP000321249"/>
    </source>
</evidence>
<dbReference type="PANTHER" id="PTHR12151:SF25">
    <property type="entry name" value="LINALOOL DEHYDRATASE_ISOMERASE DOMAIN-CONTAINING PROTEIN"/>
    <property type="match status" value="1"/>
</dbReference>
<dbReference type="PROSITE" id="PS51352">
    <property type="entry name" value="THIOREDOXIN_2"/>
    <property type="match status" value="1"/>
</dbReference>
<accession>A0A5C6TSC6</accession>
<dbReference type="InterPro" id="IPR036249">
    <property type="entry name" value="Thioredoxin-like_sf"/>
</dbReference>
<dbReference type="Pfam" id="PF02630">
    <property type="entry name" value="SCO1-SenC"/>
    <property type="match status" value="1"/>
</dbReference>
<gene>
    <name evidence="7" type="ORF">FRZ32_06230</name>
</gene>
<dbReference type="GO" id="GO:0046872">
    <property type="term" value="F:metal ion binding"/>
    <property type="evidence" value="ECO:0007669"/>
    <property type="project" value="UniProtKB-KW"/>
</dbReference>
<dbReference type="Proteomes" id="UP000321249">
    <property type="component" value="Unassembled WGS sequence"/>
</dbReference>